<dbReference type="EMBL" id="AWSU01000342">
    <property type="protein sequence ID" value="ERI74140.1"/>
    <property type="molecule type" value="Genomic_DNA"/>
</dbReference>
<gene>
    <name evidence="1" type="ORF">CLOSYM_04260</name>
</gene>
<name>A0ABC9TS06_CLOSY</name>
<sequence length="122" mass="14413">MKQETFAEIKDRIIYVLENTEAAEVKARSHEAYLDMVKTFRVYQCDGENDFNIAWDDLEKWGVKLETVKEAAERNTPVLIPPMVYQVVQIPSGIRQIEMGITWRLFWSIWPILIMWKIQCTC</sequence>
<organism evidence="1 2">
    <name type="scientific">[Clostridium] symbiosum ATCC 14940</name>
    <dbReference type="NCBI Taxonomy" id="411472"/>
    <lineage>
        <taxon>Bacteria</taxon>
        <taxon>Bacillati</taxon>
        <taxon>Bacillota</taxon>
        <taxon>Clostridia</taxon>
        <taxon>Lachnospirales</taxon>
        <taxon>Lachnospiraceae</taxon>
        <taxon>Otoolea</taxon>
    </lineage>
</organism>
<accession>A0ABC9TS06</accession>
<dbReference type="Proteomes" id="UP000016491">
    <property type="component" value="Unassembled WGS sequence"/>
</dbReference>
<dbReference type="RefSeq" id="WP_021641483.1">
    <property type="nucleotide sequence ID" value="NZ_KE992859.1"/>
</dbReference>
<proteinExistence type="predicted"/>
<comment type="caution">
    <text evidence="1">The sequence shown here is derived from an EMBL/GenBank/DDBJ whole genome shotgun (WGS) entry which is preliminary data.</text>
</comment>
<reference evidence="1 2" key="1">
    <citation type="submission" date="2013-07" db="EMBL/GenBank/DDBJ databases">
        <authorList>
            <person name="Weinstock G."/>
            <person name="Sodergren E."/>
            <person name="Wylie T."/>
            <person name="Fulton L."/>
            <person name="Fulton R."/>
            <person name="Fronick C."/>
            <person name="O'Laughlin M."/>
            <person name="Godfrey J."/>
            <person name="Miner T."/>
            <person name="Herter B."/>
            <person name="Appelbaum E."/>
            <person name="Cordes M."/>
            <person name="Lek S."/>
            <person name="Wollam A."/>
            <person name="Pepin K.H."/>
            <person name="Palsikar V.B."/>
            <person name="Mitreva M."/>
            <person name="Wilson R.K."/>
        </authorList>
    </citation>
    <scope>NUCLEOTIDE SEQUENCE [LARGE SCALE GENOMIC DNA]</scope>
    <source>
        <strain evidence="1 2">ATCC 14940</strain>
    </source>
</reference>
<protein>
    <submittedName>
        <fullName evidence="1">Uncharacterized protein</fullName>
    </submittedName>
</protein>
<dbReference type="AlphaFoldDB" id="A0ABC9TS06"/>
<evidence type="ECO:0000313" key="1">
    <source>
        <dbReference type="EMBL" id="ERI74140.1"/>
    </source>
</evidence>
<evidence type="ECO:0000313" key="2">
    <source>
        <dbReference type="Proteomes" id="UP000016491"/>
    </source>
</evidence>